<gene>
    <name evidence="2" type="ORF">LCGC14_2562490</name>
</gene>
<comment type="caution">
    <text evidence="2">The sequence shown here is derived from an EMBL/GenBank/DDBJ whole genome shotgun (WGS) entry which is preliminary data.</text>
</comment>
<keyword evidence="1" id="KW-0812">Transmembrane</keyword>
<keyword evidence="1" id="KW-0472">Membrane</keyword>
<sequence>MSETGMMGLTITLTTIAFMTDTLGGGHGVFVLPIIAFRLVITSLILYLNITIVM</sequence>
<organism evidence="2">
    <name type="scientific">marine sediment metagenome</name>
    <dbReference type="NCBI Taxonomy" id="412755"/>
    <lineage>
        <taxon>unclassified sequences</taxon>
        <taxon>metagenomes</taxon>
        <taxon>ecological metagenomes</taxon>
    </lineage>
</organism>
<evidence type="ECO:0000256" key="1">
    <source>
        <dbReference type="SAM" id="Phobius"/>
    </source>
</evidence>
<dbReference type="EMBL" id="LAZR01042331">
    <property type="protein sequence ID" value="KKL09777.1"/>
    <property type="molecule type" value="Genomic_DNA"/>
</dbReference>
<feature type="transmembrane region" description="Helical" evidence="1">
    <location>
        <begin position="34"/>
        <end position="53"/>
    </location>
</feature>
<evidence type="ECO:0000313" key="2">
    <source>
        <dbReference type="EMBL" id="KKL09777.1"/>
    </source>
</evidence>
<protein>
    <submittedName>
        <fullName evidence="2">Uncharacterized protein</fullName>
    </submittedName>
</protein>
<name>A0A0F9B7M3_9ZZZZ</name>
<keyword evidence="1" id="KW-1133">Transmembrane helix</keyword>
<accession>A0A0F9B7M3</accession>
<proteinExistence type="predicted"/>
<dbReference type="AlphaFoldDB" id="A0A0F9B7M3"/>
<reference evidence="2" key="1">
    <citation type="journal article" date="2015" name="Nature">
        <title>Complex archaea that bridge the gap between prokaryotes and eukaryotes.</title>
        <authorList>
            <person name="Spang A."/>
            <person name="Saw J.H."/>
            <person name="Jorgensen S.L."/>
            <person name="Zaremba-Niedzwiedzka K."/>
            <person name="Martijn J."/>
            <person name="Lind A.E."/>
            <person name="van Eijk R."/>
            <person name="Schleper C."/>
            <person name="Guy L."/>
            <person name="Ettema T.J."/>
        </authorList>
    </citation>
    <scope>NUCLEOTIDE SEQUENCE</scope>
</reference>
<feature type="non-terminal residue" evidence="2">
    <location>
        <position position="54"/>
    </location>
</feature>